<sequence length="31" mass="3804">MDKEEITEYNDDLGIFIFYIALKNLVYIFWS</sequence>
<organism evidence="2">
    <name type="scientific">viral metagenome</name>
    <dbReference type="NCBI Taxonomy" id="1070528"/>
    <lineage>
        <taxon>unclassified sequences</taxon>
        <taxon>metagenomes</taxon>
        <taxon>organismal metagenomes</taxon>
    </lineage>
</organism>
<proteinExistence type="predicted"/>
<keyword evidence="1" id="KW-1133">Transmembrane helix</keyword>
<evidence type="ECO:0000313" key="2">
    <source>
        <dbReference type="EMBL" id="QHT09837.1"/>
    </source>
</evidence>
<dbReference type="AlphaFoldDB" id="A0A6C0CZY3"/>
<accession>A0A6C0CZY3</accession>
<evidence type="ECO:0000256" key="1">
    <source>
        <dbReference type="SAM" id="Phobius"/>
    </source>
</evidence>
<name>A0A6C0CZY3_9ZZZZ</name>
<dbReference type="EMBL" id="MN739517">
    <property type="protein sequence ID" value="QHT09837.1"/>
    <property type="molecule type" value="Genomic_DNA"/>
</dbReference>
<keyword evidence="1" id="KW-0812">Transmembrane</keyword>
<protein>
    <submittedName>
        <fullName evidence="2">Uncharacterized protein</fullName>
    </submittedName>
</protein>
<feature type="transmembrane region" description="Helical" evidence="1">
    <location>
        <begin position="12"/>
        <end position="30"/>
    </location>
</feature>
<keyword evidence="1" id="KW-0472">Membrane</keyword>
<reference evidence="2" key="1">
    <citation type="journal article" date="2020" name="Nature">
        <title>Giant virus diversity and host interactions through global metagenomics.</title>
        <authorList>
            <person name="Schulz F."/>
            <person name="Roux S."/>
            <person name="Paez-Espino D."/>
            <person name="Jungbluth S."/>
            <person name="Walsh D.A."/>
            <person name="Denef V.J."/>
            <person name="McMahon K.D."/>
            <person name="Konstantinidis K.T."/>
            <person name="Eloe-Fadrosh E.A."/>
            <person name="Kyrpides N.C."/>
            <person name="Woyke T."/>
        </authorList>
    </citation>
    <scope>NUCLEOTIDE SEQUENCE</scope>
    <source>
        <strain evidence="2">GVMAG-M-3300023174-102</strain>
    </source>
</reference>